<feature type="region of interest" description="Disordered" evidence="1">
    <location>
        <begin position="25"/>
        <end position="52"/>
    </location>
</feature>
<proteinExistence type="predicted"/>
<organism evidence="2 3">
    <name type="scientific">Brachionus plicatilis</name>
    <name type="common">Marine rotifer</name>
    <name type="synonym">Brachionus muelleri</name>
    <dbReference type="NCBI Taxonomy" id="10195"/>
    <lineage>
        <taxon>Eukaryota</taxon>
        <taxon>Metazoa</taxon>
        <taxon>Spiralia</taxon>
        <taxon>Gnathifera</taxon>
        <taxon>Rotifera</taxon>
        <taxon>Eurotatoria</taxon>
        <taxon>Monogononta</taxon>
        <taxon>Pseudotrocha</taxon>
        <taxon>Ploima</taxon>
        <taxon>Brachionidae</taxon>
        <taxon>Brachionus</taxon>
    </lineage>
</organism>
<dbReference type="AlphaFoldDB" id="A0A3M7QIF4"/>
<name>A0A3M7QIF4_BRAPC</name>
<dbReference type="EMBL" id="REGN01006123">
    <property type="protein sequence ID" value="RNA10728.1"/>
    <property type="molecule type" value="Genomic_DNA"/>
</dbReference>
<sequence length="93" mass="10527">MLLSLLPAASRTQSIWALRSRLLPNQDSDASPHNGAYLASQRTTLGQKTSSPKLASYSEFFIVPTMTMFLFRYKMHLQPPQFSPSSRLLPVNW</sequence>
<comment type="caution">
    <text evidence="2">The sequence shown here is derived from an EMBL/GenBank/DDBJ whole genome shotgun (WGS) entry which is preliminary data.</text>
</comment>
<evidence type="ECO:0000256" key="1">
    <source>
        <dbReference type="SAM" id="MobiDB-lite"/>
    </source>
</evidence>
<reference evidence="2 3" key="1">
    <citation type="journal article" date="2018" name="Sci. Rep.">
        <title>Genomic signatures of local adaptation to the degree of environmental predictability in rotifers.</title>
        <authorList>
            <person name="Franch-Gras L."/>
            <person name="Hahn C."/>
            <person name="Garcia-Roger E.M."/>
            <person name="Carmona M.J."/>
            <person name="Serra M."/>
            <person name="Gomez A."/>
        </authorList>
    </citation>
    <scope>NUCLEOTIDE SEQUENCE [LARGE SCALE GENOMIC DNA]</scope>
    <source>
        <strain evidence="2">HYR1</strain>
    </source>
</reference>
<dbReference type="Proteomes" id="UP000276133">
    <property type="component" value="Unassembled WGS sequence"/>
</dbReference>
<gene>
    <name evidence="2" type="ORF">BpHYR1_009501</name>
</gene>
<feature type="compositionally biased region" description="Polar residues" evidence="1">
    <location>
        <begin position="40"/>
        <end position="52"/>
    </location>
</feature>
<keyword evidence="3" id="KW-1185">Reference proteome</keyword>
<protein>
    <submittedName>
        <fullName evidence="2">Uncharacterized protein</fullName>
    </submittedName>
</protein>
<evidence type="ECO:0000313" key="2">
    <source>
        <dbReference type="EMBL" id="RNA10728.1"/>
    </source>
</evidence>
<evidence type="ECO:0000313" key="3">
    <source>
        <dbReference type="Proteomes" id="UP000276133"/>
    </source>
</evidence>
<accession>A0A3M7QIF4</accession>